<dbReference type="AlphaFoldDB" id="A0A6A6KL57"/>
<dbReference type="CDD" id="cd04216">
    <property type="entry name" value="Phytocyanin"/>
    <property type="match status" value="1"/>
</dbReference>
<keyword evidence="4" id="KW-0479">Metal-binding</keyword>
<evidence type="ECO:0000256" key="2">
    <source>
        <dbReference type="ARBA" id="ARBA00022448"/>
    </source>
</evidence>
<keyword evidence="9 12" id="KW-0472">Membrane</keyword>
<feature type="transmembrane region" description="Helical" evidence="12">
    <location>
        <begin position="141"/>
        <end position="160"/>
    </location>
</feature>
<evidence type="ECO:0000256" key="4">
    <source>
        <dbReference type="ARBA" id="ARBA00022723"/>
    </source>
</evidence>
<keyword evidence="3 12" id="KW-0812">Transmembrane</keyword>
<evidence type="ECO:0000256" key="5">
    <source>
        <dbReference type="ARBA" id="ARBA00022729"/>
    </source>
</evidence>
<evidence type="ECO:0000256" key="3">
    <source>
        <dbReference type="ARBA" id="ARBA00022692"/>
    </source>
</evidence>
<keyword evidence="6" id="KW-0249">Electron transport</keyword>
<feature type="domain" description="Phytocyanin" evidence="14">
    <location>
        <begin position="23"/>
        <end position="119"/>
    </location>
</feature>
<accession>A0A6A6KL57</accession>
<dbReference type="GO" id="GO:0005886">
    <property type="term" value="C:plasma membrane"/>
    <property type="evidence" value="ECO:0007669"/>
    <property type="project" value="TreeGrafter"/>
</dbReference>
<evidence type="ECO:0000256" key="11">
    <source>
        <dbReference type="ARBA" id="ARBA00023180"/>
    </source>
</evidence>
<evidence type="ECO:0000256" key="10">
    <source>
        <dbReference type="ARBA" id="ARBA00023157"/>
    </source>
</evidence>
<dbReference type="Pfam" id="PF02298">
    <property type="entry name" value="Cu_bind_like"/>
    <property type="match status" value="1"/>
</dbReference>
<dbReference type="InterPro" id="IPR003245">
    <property type="entry name" value="Phytocyanin_dom"/>
</dbReference>
<evidence type="ECO:0000259" key="14">
    <source>
        <dbReference type="PROSITE" id="PS51485"/>
    </source>
</evidence>
<evidence type="ECO:0000313" key="16">
    <source>
        <dbReference type="Proteomes" id="UP000467840"/>
    </source>
</evidence>
<keyword evidence="11" id="KW-0325">Glycoprotein</keyword>
<evidence type="ECO:0000256" key="9">
    <source>
        <dbReference type="ARBA" id="ARBA00023136"/>
    </source>
</evidence>
<dbReference type="InterPro" id="IPR039391">
    <property type="entry name" value="Phytocyanin-like"/>
</dbReference>
<dbReference type="PANTHER" id="PTHR33021:SF533">
    <property type="entry name" value="PHYTOCYANIN DOMAIN-CONTAINING PROTEIN"/>
    <property type="match status" value="1"/>
</dbReference>
<dbReference type="SUPFAM" id="SSF49503">
    <property type="entry name" value="Cupredoxins"/>
    <property type="match status" value="1"/>
</dbReference>
<keyword evidence="5 13" id="KW-0732">Signal</keyword>
<evidence type="ECO:0000256" key="12">
    <source>
        <dbReference type="SAM" id="Phobius"/>
    </source>
</evidence>
<dbReference type="Proteomes" id="UP000467840">
    <property type="component" value="Chromosome 8"/>
</dbReference>
<dbReference type="FunFam" id="2.60.40.420:FF:000067">
    <property type="entry name" value="Cupredoxin superfamily protein"/>
    <property type="match status" value="1"/>
</dbReference>
<feature type="chain" id="PRO_5025417011" description="Phytocyanin domain-containing protein" evidence="13">
    <location>
        <begin position="23"/>
        <end position="161"/>
    </location>
</feature>
<gene>
    <name evidence="15" type="ORF">GH714_004777</name>
</gene>
<comment type="subcellular location">
    <subcellularLocation>
        <location evidence="1">Membrane</location>
        <topology evidence="1">Single-pass type I membrane protein</topology>
    </subcellularLocation>
</comment>
<name>A0A6A6KL57_HEVBR</name>
<comment type="caution">
    <text evidence="15">The sequence shown here is derived from an EMBL/GenBank/DDBJ whole genome shotgun (WGS) entry which is preliminary data.</text>
</comment>
<evidence type="ECO:0000313" key="15">
    <source>
        <dbReference type="EMBL" id="KAF2288169.1"/>
    </source>
</evidence>
<feature type="signal peptide" evidence="13">
    <location>
        <begin position="1"/>
        <end position="22"/>
    </location>
</feature>
<dbReference type="GO" id="GO:0009610">
    <property type="term" value="P:response to symbiotic fungus"/>
    <property type="evidence" value="ECO:0007669"/>
    <property type="project" value="UniProtKB-ARBA"/>
</dbReference>
<dbReference type="GO" id="GO:0046872">
    <property type="term" value="F:metal ion binding"/>
    <property type="evidence" value="ECO:0007669"/>
    <property type="project" value="UniProtKB-KW"/>
</dbReference>
<reference evidence="15 16" key="1">
    <citation type="journal article" date="2020" name="Mol. Plant">
        <title>The Chromosome-Based Rubber Tree Genome Provides New Insights into Spurge Genome Evolution and Rubber Biosynthesis.</title>
        <authorList>
            <person name="Liu J."/>
            <person name="Shi C."/>
            <person name="Shi C.C."/>
            <person name="Li W."/>
            <person name="Zhang Q.J."/>
            <person name="Zhang Y."/>
            <person name="Li K."/>
            <person name="Lu H.F."/>
            <person name="Shi C."/>
            <person name="Zhu S.T."/>
            <person name="Xiao Z.Y."/>
            <person name="Nan H."/>
            <person name="Yue Y."/>
            <person name="Zhu X.G."/>
            <person name="Wu Y."/>
            <person name="Hong X.N."/>
            <person name="Fan G.Y."/>
            <person name="Tong Y."/>
            <person name="Zhang D."/>
            <person name="Mao C.L."/>
            <person name="Liu Y.L."/>
            <person name="Hao S.J."/>
            <person name="Liu W.Q."/>
            <person name="Lv M.Q."/>
            <person name="Zhang H.B."/>
            <person name="Liu Y."/>
            <person name="Hu-Tang G.R."/>
            <person name="Wang J.P."/>
            <person name="Wang J.H."/>
            <person name="Sun Y.H."/>
            <person name="Ni S.B."/>
            <person name="Chen W.B."/>
            <person name="Zhang X.C."/>
            <person name="Jiao Y.N."/>
            <person name="Eichler E.E."/>
            <person name="Li G.H."/>
            <person name="Liu X."/>
            <person name="Gao L.Z."/>
        </authorList>
    </citation>
    <scope>NUCLEOTIDE SEQUENCE [LARGE SCALE GENOMIC DNA]</scope>
    <source>
        <strain evidence="16">cv. GT1</strain>
        <tissue evidence="15">Leaf</tissue>
    </source>
</reference>
<keyword evidence="10" id="KW-1015">Disulfide bond</keyword>
<dbReference type="EMBL" id="JAAGAX010000016">
    <property type="protein sequence ID" value="KAF2288169.1"/>
    <property type="molecule type" value="Genomic_DNA"/>
</dbReference>
<keyword evidence="8" id="KW-0186">Copper</keyword>
<evidence type="ECO:0000256" key="6">
    <source>
        <dbReference type="ARBA" id="ARBA00022982"/>
    </source>
</evidence>
<dbReference type="Gene3D" id="2.60.40.420">
    <property type="entry name" value="Cupredoxins - blue copper proteins"/>
    <property type="match status" value="1"/>
</dbReference>
<dbReference type="PROSITE" id="PS51485">
    <property type="entry name" value="PHYTOCYANIN"/>
    <property type="match status" value="1"/>
</dbReference>
<organism evidence="15 16">
    <name type="scientific">Hevea brasiliensis</name>
    <name type="common">Para rubber tree</name>
    <name type="synonym">Siphonia brasiliensis</name>
    <dbReference type="NCBI Taxonomy" id="3981"/>
    <lineage>
        <taxon>Eukaryota</taxon>
        <taxon>Viridiplantae</taxon>
        <taxon>Streptophyta</taxon>
        <taxon>Embryophyta</taxon>
        <taxon>Tracheophyta</taxon>
        <taxon>Spermatophyta</taxon>
        <taxon>Magnoliopsida</taxon>
        <taxon>eudicotyledons</taxon>
        <taxon>Gunneridae</taxon>
        <taxon>Pentapetalae</taxon>
        <taxon>rosids</taxon>
        <taxon>fabids</taxon>
        <taxon>Malpighiales</taxon>
        <taxon>Euphorbiaceae</taxon>
        <taxon>Crotonoideae</taxon>
        <taxon>Micrandreae</taxon>
        <taxon>Hevea</taxon>
    </lineage>
</organism>
<evidence type="ECO:0000256" key="8">
    <source>
        <dbReference type="ARBA" id="ARBA00023008"/>
    </source>
</evidence>
<keyword evidence="16" id="KW-1185">Reference proteome</keyword>
<proteinExistence type="predicted"/>
<dbReference type="InterPro" id="IPR008972">
    <property type="entry name" value="Cupredoxin"/>
</dbReference>
<evidence type="ECO:0000256" key="7">
    <source>
        <dbReference type="ARBA" id="ARBA00022989"/>
    </source>
</evidence>
<keyword evidence="7 12" id="KW-1133">Transmembrane helix</keyword>
<evidence type="ECO:0000256" key="13">
    <source>
        <dbReference type="SAM" id="SignalP"/>
    </source>
</evidence>
<sequence>MASNRFVAFAIAAIILPTVAMATEYIVGDDKGWNVTVNYTEWTQNKVFHVGDTLVFKYGPPHNVSKVDEGGFKECKPSGDLYNSGNDTFTLSKPGKKWYICGITAHCEKGQKLMINVEEPKVPAPAPKTVPAPAPNDSYRFISSWYQIFMAAVVVMAMAAI</sequence>
<dbReference type="PANTHER" id="PTHR33021">
    <property type="entry name" value="BLUE COPPER PROTEIN"/>
    <property type="match status" value="1"/>
</dbReference>
<protein>
    <recommendedName>
        <fullName evidence="14">Phytocyanin domain-containing protein</fullName>
    </recommendedName>
</protein>
<evidence type="ECO:0000256" key="1">
    <source>
        <dbReference type="ARBA" id="ARBA00004479"/>
    </source>
</evidence>
<dbReference type="GO" id="GO:0009055">
    <property type="term" value="F:electron transfer activity"/>
    <property type="evidence" value="ECO:0007669"/>
    <property type="project" value="InterPro"/>
</dbReference>
<keyword evidence="2" id="KW-0813">Transport</keyword>